<name>A0A5M3WSH0_9ACTN</name>
<organism evidence="2 3">
    <name type="scientific">Acrocarpospora macrocephala</name>
    <dbReference type="NCBI Taxonomy" id="150177"/>
    <lineage>
        <taxon>Bacteria</taxon>
        <taxon>Bacillati</taxon>
        <taxon>Actinomycetota</taxon>
        <taxon>Actinomycetes</taxon>
        <taxon>Streptosporangiales</taxon>
        <taxon>Streptosporangiaceae</taxon>
        <taxon>Acrocarpospora</taxon>
    </lineage>
</organism>
<feature type="domain" description="Orc1-like AAA ATPase" evidence="1">
    <location>
        <begin position="170"/>
        <end position="332"/>
    </location>
</feature>
<keyword evidence="3" id="KW-1185">Reference proteome</keyword>
<gene>
    <name evidence="2" type="ORF">Amac_054110</name>
</gene>
<dbReference type="Gene3D" id="3.40.50.300">
    <property type="entry name" value="P-loop containing nucleotide triphosphate hydrolases"/>
    <property type="match status" value="1"/>
</dbReference>
<dbReference type="Proteomes" id="UP000331127">
    <property type="component" value="Unassembled WGS sequence"/>
</dbReference>
<comment type="caution">
    <text evidence="2">The sequence shown here is derived from an EMBL/GenBank/DDBJ whole genome shotgun (WGS) entry which is preliminary data.</text>
</comment>
<evidence type="ECO:0000313" key="3">
    <source>
        <dbReference type="Proteomes" id="UP000331127"/>
    </source>
</evidence>
<dbReference type="CDD" id="cd01983">
    <property type="entry name" value="SIMIBI"/>
    <property type="match status" value="1"/>
</dbReference>
<protein>
    <recommendedName>
        <fullName evidence="1">Orc1-like AAA ATPase domain-containing protein</fullName>
    </recommendedName>
</protein>
<dbReference type="Pfam" id="PF13191">
    <property type="entry name" value="AAA_16"/>
    <property type="match status" value="1"/>
</dbReference>
<dbReference type="AlphaFoldDB" id="A0A5M3WSH0"/>
<dbReference type="InterPro" id="IPR027417">
    <property type="entry name" value="P-loop_NTPase"/>
</dbReference>
<accession>A0A5M3WSH0</accession>
<evidence type="ECO:0000259" key="1">
    <source>
        <dbReference type="Pfam" id="PF13191"/>
    </source>
</evidence>
<dbReference type="EMBL" id="BLAE01000033">
    <property type="protein sequence ID" value="GES11814.1"/>
    <property type="molecule type" value="Genomic_DNA"/>
</dbReference>
<evidence type="ECO:0000313" key="2">
    <source>
        <dbReference type="EMBL" id="GES11814.1"/>
    </source>
</evidence>
<reference evidence="2 3" key="1">
    <citation type="submission" date="2019-10" db="EMBL/GenBank/DDBJ databases">
        <title>Whole genome shotgun sequence of Acrocarpospora macrocephala NBRC 16266.</title>
        <authorList>
            <person name="Ichikawa N."/>
            <person name="Kimura A."/>
            <person name="Kitahashi Y."/>
            <person name="Komaki H."/>
            <person name="Oguchi A."/>
        </authorList>
    </citation>
    <scope>NUCLEOTIDE SEQUENCE [LARGE SCALE GENOMIC DNA]</scope>
    <source>
        <strain evidence="2 3">NBRC 16266</strain>
    </source>
</reference>
<sequence length="1019" mass="110857">MDRDLAETLRRQADFRDDLARTPMVEHLALLGTFKAADVSADVLRLLCERLPRDEAMLSEGPRIDALAAMLRRGGAGEPARVRAPLDDPPPTPLQRMLDSFVLDLRIPVAERDEDELVASISVWRWFTDALALAGLSGQVAVTPDLDMIERRLSLLDLTRAVRTLVNDGCFGRERELAALHRHADAPGPRFATIVYGVGGVGKSTLIARFVMDLADRGRPWAYLDFDRPTLSSYDPVVVLNDIIRQVSVQFPDDKRVLRRWQDLDRSAKAGGGLETYGRGLSYEVLASSFAGTVRERGLAGLVVVLDTFEEVGRADRFTRDKLRELFTLLAHELPDFRLVISGRAPAETFGPATTIRRLHLRPLPGPEAVTLLAVLTGREAERAQLPDPFDQALGAEIVRLVGGLPLTLRLAARVLAREGAAAVTDAADRARVLDRVRTDFVRGFLYQRILAHLRAGSPEDGEALRQVARAAIVLTKVTPELIERVLVPALDPPPATPAEVLHRDLAAEMAFIEGQEGVLRLREELRGPALAALKYDDPQLVARIHERAIAFYQAEGGAAVDIAYHRLARGEPAAVVAAEAGEDALRLLEPSLDDFPEVSARLIQQALAGTPVLTAEVETIRWERRTLAAVEVALRAGELGRARALLGERDDRTESSPLYRLECRLYEAEGDLVQAVDFARRDLAAATAAGDAVRFAAAAVRVAELEERRGRPDQAARGLRDAMAADLLGGHPGLRLELLLNIMTIEERAGLGDGDSRWTRELDARALLQRAGPRAAEENTGLVRLLAAALGAEEPRWVEAAARRIGLGLVEDRALVAELVAAVAAWDSAQDVPGTLLARATGTTSAADALPSAWNTALSGLGIYAGPLLQSLWSLGPPPEPVRTALRRIYLWWRTPQDRPEAVTGEVHFLAETPLDWSRAEVQGLERILFDAYPTSTHLASIAARAGLDVSAITWGRLGRPARDLLSHADTTGMLGPLVTAVLADSSVAAFHSELAQLVGERWLDDHMISPQTGRDSG</sequence>
<dbReference type="InterPro" id="IPR041664">
    <property type="entry name" value="AAA_16"/>
</dbReference>
<proteinExistence type="predicted"/>
<dbReference type="SUPFAM" id="SSF52540">
    <property type="entry name" value="P-loop containing nucleoside triphosphate hydrolases"/>
    <property type="match status" value="1"/>
</dbReference>